<dbReference type="InterPro" id="IPR045031">
    <property type="entry name" value="DHP_synth-like"/>
</dbReference>
<dbReference type="NCBIfam" id="TIGR01496">
    <property type="entry name" value="DHPS"/>
    <property type="match status" value="1"/>
</dbReference>
<dbReference type="EC" id="2.5.1.15" evidence="5"/>
<proteinExistence type="inferred from homology"/>
<evidence type="ECO:0000259" key="12">
    <source>
        <dbReference type="PROSITE" id="PS50972"/>
    </source>
</evidence>
<dbReference type="EMBL" id="CP001823">
    <property type="protein sequence ID" value="ACZ39353.1"/>
    <property type="molecule type" value="Genomic_DNA"/>
</dbReference>
<dbReference type="InParanoid" id="D1C536"/>
<dbReference type="PROSITE" id="PS50972">
    <property type="entry name" value="PTERIN_BINDING"/>
    <property type="match status" value="1"/>
</dbReference>
<dbReference type="SUPFAM" id="SSF51717">
    <property type="entry name" value="Dihydropteroate synthetase-like"/>
    <property type="match status" value="1"/>
</dbReference>
<evidence type="ECO:0000313" key="14">
    <source>
        <dbReference type="Proteomes" id="UP000002027"/>
    </source>
</evidence>
<keyword evidence="9" id="KW-0460">Magnesium</keyword>
<name>D1C536_SPHTD</name>
<evidence type="ECO:0000256" key="11">
    <source>
        <dbReference type="ARBA" id="ARBA00030193"/>
    </source>
</evidence>
<keyword evidence="10" id="KW-0289">Folate biosynthesis</keyword>
<evidence type="ECO:0000256" key="9">
    <source>
        <dbReference type="ARBA" id="ARBA00022842"/>
    </source>
</evidence>
<dbReference type="PROSITE" id="PS00793">
    <property type="entry name" value="DHPS_2"/>
    <property type="match status" value="1"/>
</dbReference>
<dbReference type="Proteomes" id="UP000002027">
    <property type="component" value="Chromosome 1"/>
</dbReference>
<dbReference type="GO" id="GO:0046656">
    <property type="term" value="P:folic acid biosynthetic process"/>
    <property type="evidence" value="ECO:0007669"/>
    <property type="project" value="UniProtKB-KW"/>
</dbReference>
<dbReference type="InterPro" id="IPR011005">
    <property type="entry name" value="Dihydropteroate_synth-like_sf"/>
</dbReference>
<dbReference type="OrthoDB" id="9811744at2"/>
<dbReference type="GO" id="GO:0005829">
    <property type="term" value="C:cytosol"/>
    <property type="evidence" value="ECO:0007669"/>
    <property type="project" value="TreeGrafter"/>
</dbReference>
<dbReference type="Gene3D" id="3.20.20.20">
    <property type="entry name" value="Dihydropteroate synthase-like"/>
    <property type="match status" value="1"/>
</dbReference>
<evidence type="ECO:0000256" key="7">
    <source>
        <dbReference type="ARBA" id="ARBA00022679"/>
    </source>
</evidence>
<dbReference type="CDD" id="cd00739">
    <property type="entry name" value="DHPS"/>
    <property type="match status" value="1"/>
</dbReference>
<sequence>MSTTLAPLRTPTFTWEWGRRTYVMGIVNVTPDSFSGDGLAGQLDAVVERARAMIAAGADVIDVGGESTRPGYTPVPAEEELRRVIPAIEALADAIDVPISIDTSKAVVAEAALKAGAHIVNDIRGLSADPEIAAVAAAAGAPVVIMHDLKIETEDRLIPDIVRELSLRIERALAAGIPWEHIIIDPGFGFGKTAELNLVLLRRLRELTVLGRPILAGTSRKSTIGRVLGTDPDDRVEGTAATVALAIANGADIVRVHDVPQMVRVARMTDAVVRGWSE</sequence>
<reference evidence="13 14" key="2">
    <citation type="journal article" date="2010" name="Stand. Genomic Sci.">
        <title>Complete genome sequence of Desulfohalobium retbaense type strain (HR(100)).</title>
        <authorList>
            <person name="Spring S."/>
            <person name="Nolan M."/>
            <person name="Lapidus A."/>
            <person name="Glavina Del Rio T."/>
            <person name="Copeland A."/>
            <person name="Tice H."/>
            <person name="Cheng J.F."/>
            <person name="Lucas S."/>
            <person name="Land M."/>
            <person name="Chen F."/>
            <person name="Bruce D."/>
            <person name="Goodwin L."/>
            <person name="Pitluck S."/>
            <person name="Ivanova N."/>
            <person name="Mavromatis K."/>
            <person name="Mikhailova N."/>
            <person name="Pati A."/>
            <person name="Chen A."/>
            <person name="Palaniappan K."/>
            <person name="Hauser L."/>
            <person name="Chang Y.J."/>
            <person name="Jeffries C.D."/>
            <person name="Munk C."/>
            <person name="Kiss H."/>
            <person name="Chain P."/>
            <person name="Han C."/>
            <person name="Brettin T."/>
            <person name="Detter J.C."/>
            <person name="Schuler E."/>
            <person name="Goker M."/>
            <person name="Rohde M."/>
            <person name="Bristow J."/>
            <person name="Eisen J.A."/>
            <person name="Markowitz V."/>
            <person name="Hugenholtz P."/>
            <person name="Kyrpides N.C."/>
            <person name="Klenk H.P."/>
        </authorList>
    </citation>
    <scope>NUCLEOTIDE SEQUENCE [LARGE SCALE GENOMIC DNA]</scope>
    <source>
        <strain evidence="14">ATCC 49802 / DSM 20745 / S 6022</strain>
    </source>
</reference>
<accession>D1C536</accession>
<evidence type="ECO:0000256" key="1">
    <source>
        <dbReference type="ARBA" id="ARBA00000012"/>
    </source>
</evidence>
<dbReference type="HOGENOM" id="CLU_008023_0_2_0"/>
<dbReference type="FunCoup" id="D1C536">
    <property type="interactions" value="394"/>
</dbReference>
<dbReference type="FunFam" id="3.20.20.20:FF:000006">
    <property type="entry name" value="Dihydropteroate synthase"/>
    <property type="match status" value="1"/>
</dbReference>
<evidence type="ECO:0000256" key="10">
    <source>
        <dbReference type="ARBA" id="ARBA00022909"/>
    </source>
</evidence>
<evidence type="ECO:0000256" key="8">
    <source>
        <dbReference type="ARBA" id="ARBA00022723"/>
    </source>
</evidence>
<comment type="similarity">
    <text evidence="4">Belongs to the DHPS family.</text>
</comment>
<keyword evidence="7 13" id="KW-0808">Transferase</keyword>
<evidence type="ECO:0000313" key="13">
    <source>
        <dbReference type="EMBL" id="ACZ39353.1"/>
    </source>
</evidence>
<dbReference type="GO" id="GO:0004156">
    <property type="term" value="F:dihydropteroate synthase activity"/>
    <property type="evidence" value="ECO:0007669"/>
    <property type="project" value="UniProtKB-EC"/>
</dbReference>
<dbReference type="Pfam" id="PF00809">
    <property type="entry name" value="Pterin_bind"/>
    <property type="match status" value="1"/>
</dbReference>
<comment type="cofactor">
    <cofactor evidence="2">
        <name>Mg(2+)</name>
        <dbReference type="ChEBI" id="CHEBI:18420"/>
    </cofactor>
</comment>
<dbReference type="KEGG" id="sti:Sthe_1921"/>
<dbReference type="InterPro" id="IPR000489">
    <property type="entry name" value="Pterin-binding_dom"/>
</dbReference>
<dbReference type="InterPro" id="IPR006390">
    <property type="entry name" value="DHP_synth_dom"/>
</dbReference>
<dbReference type="GO" id="GO:0046654">
    <property type="term" value="P:tetrahydrofolate biosynthetic process"/>
    <property type="evidence" value="ECO:0007669"/>
    <property type="project" value="TreeGrafter"/>
</dbReference>
<dbReference type="PANTHER" id="PTHR20941">
    <property type="entry name" value="FOLATE SYNTHESIS PROTEINS"/>
    <property type="match status" value="1"/>
</dbReference>
<evidence type="ECO:0000256" key="4">
    <source>
        <dbReference type="ARBA" id="ARBA00009503"/>
    </source>
</evidence>
<dbReference type="AlphaFoldDB" id="D1C536"/>
<evidence type="ECO:0000256" key="6">
    <source>
        <dbReference type="ARBA" id="ARBA00016919"/>
    </source>
</evidence>
<dbReference type="PANTHER" id="PTHR20941:SF1">
    <property type="entry name" value="FOLIC ACID SYNTHESIS PROTEIN FOL1"/>
    <property type="match status" value="1"/>
</dbReference>
<dbReference type="STRING" id="479434.Sthe_1921"/>
<reference evidence="14" key="1">
    <citation type="submission" date="2009-11" db="EMBL/GenBank/DDBJ databases">
        <title>The complete chromosome 1 of Sphaerobacter thermophilus DSM 20745.</title>
        <authorList>
            <person name="Lucas S."/>
            <person name="Copeland A."/>
            <person name="Lapidus A."/>
            <person name="Glavina del Rio T."/>
            <person name="Dalin E."/>
            <person name="Tice H."/>
            <person name="Bruce D."/>
            <person name="Goodwin L."/>
            <person name="Pitluck S."/>
            <person name="Kyrpides N."/>
            <person name="Mavromatis K."/>
            <person name="Ivanova N."/>
            <person name="Mikhailova N."/>
            <person name="LaButti K.M."/>
            <person name="Clum A."/>
            <person name="Sun H.I."/>
            <person name="Brettin T."/>
            <person name="Detter J.C."/>
            <person name="Han C."/>
            <person name="Larimer F."/>
            <person name="Land M."/>
            <person name="Hauser L."/>
            <person name="Markowitz V."/>
            <person name="Cheng J.F."/>
            <person name="Hugenholtz P."/>
            <person name="Woyke T."/>
            <person name="Wu D."/>
            <person name="Steenblock K."/>
            <person name="Schneider S."/>
            <person name="Pukall R."/>
            <person name="Goeker M."/>
            <person name="Klenk H.P."/>
            <person name="Eisen J.A."/>
        </authorList>
    </citation>
    <scope>NUCLEOTIDE SEQUENCE [LARGE SCALE GENOMIC DNA]</scope>
    <source>
        <strain evidence="14">ATCC 49802 / DSM 20745 / S 6022</strain>
    </source>
</reference>
<evidence type="ECO:0000256" key="2">
    <source>
        <dbReference type="ARBA" id="ARBA00001946"/>
    </source>
</evidence>
<comment type="catalytic activity">
    <reaction evidence="1">
        <text>(7,8-dihydropterin-6-yl)methyl diphosphate + 4-aminobenzoate = 7,8-dihydropteroate + diphosphate</text>
        <dbReference type="Rhea" id="RHEA:19949"/>
        <dbReference type="ChEBI" id="CHEBI:17836"/>
        <dbReference type="ChEBI" id="CHEBI:17839"/>
        <dbReference type="ChEBI" id="CHEBI:33019"/>
        <dbReference type="ChEBI" id="CHEBI:72950"/>
        <dbReference type="EC" id="2.5.1.15"/>
    </reaction>
</comment>
<dbReference type="eggNOG" id="COG0294">
    <property type="taxonomic scope" value="Bacteria"/>
</dbReference>
<comment type="pathway">
    <text evidence="3">Cofactor biosynthesis; tetrahydrofolate biosynthesis; 7,8-dihydrofolate from 2-amino-4-hydroxy-6-hydroxymethyl-7,8-dihydropteridine diphosphate and 4-aminobenzoate: step 1/2.</text>
</comment>
<dbReference type="RefSeq" id="WP_012872399.1">
    <property type="nucleotide sequence ID" value="NC_013523.1"/>
</dbReference>
<organism evidence="13 14">
    <name type="scientific">Sphaerobacter thermophilus (strain ATCC 49802 / DSM 20745 / KCCM 41009 / NCIMB 13125 / S 6022)</name>
    <dbReference type="NCBI Taxonomy" id="479434"/>
    <lineage>
        <taxon>Bacteria</taxon>
        <taxon>Pseudomonadati</taxon>
        <taxon>Thermomicrobiota</taxon>
        <taxon>Thermomicrobia</taxon>
        <taxon>Sphaerobacterales</taxon>
        <taxon>Sphaerobacterineae</taxon>
        <taxon>Sphaerobacteraceae</taxon>
        <taxon>Sphaerobacter</taxon>
    </lineage>
</organism>
<gene>
    <name evidence="13" type="ordered locus">Sthe_1921</name>
</gene>
<feature type="domain" description="Pterin-binding" evidence="12">
    <location>
        <begin position="21"/>
        <end position="267"/>
    </location>
</feature>
<evidence type="ECO:0000256" key="5">
    <source>
        <dbReference type="ARBA" id="ARBA00012458"/>
    </source>
</evidence>
<keyword evidence="8" id="KW-0479">Metal-binding</keyword>
<dbReference type="GO" id="GO:0046872">
    <property type="term" value="F:metal ion binding"/>
    <property type="evidence" value="ECO:0007669"/>
    <property type="project" value="UniProtKB-KW"/>
</dbReference>
<evidence type="ECO:0000256" key="3">
    <source>
        <dbReference type="ARBA" id="ARBA00004763"/>
    </source>
</evidence>
<keyword evidence="14" id="KW-1185">Reference proteome</keyword>
<protein>
    <recommendedName>
        <fullName evidence="6">Dihydropteroate synthase</fullName>
        <ecNumber evidence="5">2.5.1.15</ecNumber>
    </recommendedName>
    <alternativeName>
        <fullName evidence="11">Dihydropteroate pyrophosphorylase</fullName>
    </alternativeName>
</protein>